<proteinExistence type="predicted"/>
<comment type="caution">
    <text evidence="7">The sequence shown here is derived from an EMBL/GenBank/DDBJ whole genome shotgun (WGS) entry which is preliminary data.</text>
</comment>
<dbReference type="InterPro" id="IPR059179">
    <property type="entry name" value="MLKL-like_MCAfunc"/>
</dbReference>
<dbReference type="InterPro" id="IPR001245">
    <property type="entry name" value="Ser-Thr/Tyr_kinase_cat_dom"/>
</dbReference>
<dbReference type="PANTHER" id="PTHR44329">
    <property type="entry name" value="SERINE/THREONINE-PROTEIN KINASE TNNI3K-RELATED"/>
    <property type="match status" value="1"/>
</dbReference>
<evidence type="ECO:0000256" key="4">
    <source>
        <dbReference type="PROSITE-ProRule" id="PRU10141"/>
    </source>
</evidence>
<evidence type="ECO:0000256" key="3">
    <source>
        <dbReference type="ARBA" id="ARBA00022840"/>
    </source>
</evidence>
<protein>
    <submittedName>
        <fullName evidence="7">Kinase-like domain-containing protein</fullName>
    </submittedName>
</protein>
<dbReference type="GO" id="GO:0004674">
    <property type="term" value="F:protein serine/threonine kinase activity"/>
    <property type="evidence" value="ECO:0007669"/>
    <property type="project" value="UniProtKB-KW"/>
</dbReference>
<accession>A0AAD4GE42</accession>
<dbReference type="AlphaFoldDB" id="A0AAD4GE42"/>
<dbReference type="PRINTS" id="PR00109">
    <property type="entry name" value="TYRKINASE"/>
</dbReference>
<dbReference type="Pfam" id="PF07714">
    <property type="entry name" value="PK_Tyr_Ser-Thr"/>
    <property type="match status" value="1"/>
</dbReference>
<keyword evidence="7" id="KW-0808">Transferase</keyword>
<dbReference type="CDD" id="cd21037">
    <property type="entry name" value="MLKL_NTD"/>
    <property type="match status" value="1"/>
</dbReference>
<feature type="region of interest" description="Disordered" evidence="5">
    <location>
        <begin position="570"/>
        <end position="589"/>
    </location>
</feature>
<organism evidence="7 8">
    <name type="scientific">Boletus edulis BED1</name>
    <dbReference type="NCBI Taxonomy" id="1328754"/>
    <lineage>
        <taxon>Eukaryota</taxon>
        <taxon>Fungi</taxon>
        <taxon>Dikarya</taxon>
        <taxon>Basidiomycota</taxon>
        <taxon>Agaricomycotina</taxon>
        <taxon>Agaricomycetes</taxon>
        <taxon>Agaricomycetidae</taxon>
        <taxon>Boletales</taxon>
        <taxon>Boletineae</taxon>
        <taxon>Boletaceae</taxon>
        <taxon>Boletoideae</taxon>
        <taxon>Boletus</taxon>
    </lineage>
</organism>
<sequence>MANILTLICVTDANSLGNLIPAYNVVQQMADTYARIKLGHKRWKVVIQRAALIIKELYGNSHKDQISVSSITELQKKLEEILAILQKLADMPFFKALLRFEDVNSGIDRANRHLDECQHVFQIEPSLPVQSQSKAEMSDRDALRALLRIVVGNYEEIRRRFGIHNDEEEGQAMVAMEREVKNAKITPDEDAPLEVQVMKKGLECIKTTTGRKVPKQNKWLITEYDLDFCGKIGGGGFSTVSKARFKGTMVAVKTLKDVGLGNMREALEGEIDIWSELRHDHIVPFYGASTLTSPFYIVSRYMQNGNLVQYLAAIPNTDRTKLVSEVSLGMYYLHEKCIVHGDLKGVNVLVDDAGMACITDFGLSKVYSSRTAGTKTDKIAGTLRFLAPEALMGHPLSFETDVYAFGMLIYEVFTGEIPFMGEPDDLVWEGRVDLHRPTSSKVYERGFNEALWQLLSDCISREPNARPRFKTIQEHLCSIQKAESSARSVYPNSTLRTEGINKTDWGLDTTSTSPPSPPPKTVPLPGKGKSLSVEQPNTSFRSIIPRDSISPVLVEPPIMLMHSDPMLRSEDRHSTSWEPDTKSMTFSLSTSHNSATPLLERDKWLASVEQTNLIETRTPPPIVPMCIIVTHKYFGVRFGVSSREPGAHLEEATMTRWQSIRAKKGTLLYQEENKFWYSSGTASEHNSWELNGNDVTLRTASTIGICRFSDAQIAQRWFRLQLSHARDGSVDTLGAATGDWLYTERSWRRLALGKIQQANLVQGAPKAVPTDNSWSDISLPKRCIMASHTGSKNYIICITNPGKRPGRFCCKLEGRKVTFDTYQSDKGLIRVMEETYPSEEYAGIMFHVVKTVLEKAAAKK</sequence>
<dbReference type="PANTHER" id="PTHR44329:SF140">
    <property type="entry name" value="INACTIVE PROTEIN TYROSINE KINASE PTKL"/>
    <property type="match status" value="1"/>
</dbReference>
<dbReference type="InterPro" id="IPR011009">
    <property type="entry name" value="Kinase-like_dom_sf"/>
</dbReference>
<reference evidence="7" key="1">
    <citation type="submission" date="2019-10" db="EMBL/GenBank/DDBJ databases">
        <authorList>
            <consortium name="DOE Joint Genome Institute"/>
            <person name="Kuo A."/>
            <person name="Miyauchi S."/>
            <person name="Kiss E."/>
            <person name="Drula E."/>
            <person name="Kohler A."/>
            <person name="Sanchez-Garcia M."/>
            <person name="Andreopoulos B."/>
            <person name="Barry K.W."/>
            <person name="Bonito G."/>
            <person name="Buee M."/>
            <person name="Carver A."/>
            <person name="Chen C."/>
            <person name="Cichocki N."/>
            <person name="Clum A."/>
            <person name="Culley D."/>
            <person name="Crous P.W."/>
            <person name="Fauchery L."/>
            <person name="Girlanda M."/>
            <person name="Hayes R."/>
            <person name="Keri Z."/>
            <person name="LaButti K."/>
            <person name="Lipzen A."/>
            <person name="Lombard V."/>
            <person name="Magnuson J."/>
            <person name="Maillard F."/>
            <person name="Morin E."/>
            <person name="Murat C."/>
            <person name="Nolan M."/>
            <person name="Ohm R."/>
            <person name="Pangilinan J."/>
            <person name="Pereira M."/>
            <person name="Perotto S."/>
            <person name="Peter M."/>
            <person name="Riley R."/>
            <person name="Sitrit Y."/>
            <person name="Stielow B."/>
            <person name="Szollosi G."/>
            <person name="Zifcakova L."/>
            <person name="Stursova M."/>
            <person name="Spatafora J.W."/>
            <person name="Tedersoo L."/>
            <person name="Vaario L.-M."/>
            <person name="Yamada A."/>
            <person name="Yan M."/>
            <person name="Wang P."/>
            <person name="Xu J."/>
            <person name="Bruns T."/>
            <person name="Baldrian P."/>
            <person name="Vilgalys R."/>
            <person name="Henrissat B."/>
            <person name="Grigoriev I.V."/>
            <person name="Hibbett D."/>
            <person name="Nagy L.G."/>
            <person name="Martin F.M."/>
        </authorList>
    </citation>
    <scope>NUCLEOTIDE SEQUENCE</scope>
    <source>
        <strain evidence="7">BED1</strain>
    </source>
</reference>
<keyword evidence="2 4" id="KW-0547">Nucleotide-binding</keyword>
<dbReference type="InterPro" id="IPR000719">
    <property type="entry name" value="Prot_kinase_dom"/>
</dbReference>
<name>A0AAD4GE42_BOLED</name>
<dbReference type="PROSITE" id="PS00107">
    <property type="entry name" value="PROTEIN_KINASE_ATP"/>
    <property type="match status" value="1"/>
</dbReference>
<keyword evidence="7" id="KW-0418">Kinase</keyword>
<keyword evidence="1" id="KW-0723">Serine/threonine-protein kinase</keyword>
<evidence type="ECO:0000256" key="1">
    <source>
        <dbReference type="ARBA" id="ARBA00022527"/>
    </source>
</evidence>
<evidence type="ECO:0000313" key="7">
    <source>
        <dbReference type="EMBL" id="KAF8437941.1"/>
    </source>
</evidence>
<reference evidence="7" key="2">
    <citation type="journal article" date="2020" name="Nat. Commun.">
        <title>Large-scale genome sequencing of mycorrhizal fungi provides insights into the early evolution of symbiotic traits.</title>
        <authorList>
            <person name="Miyauchi S."/>
            <person name="Kiss E."/>
            <person name="Kuo A."/>
            <person name="Drula E."/>
            <person name="Kohler A."/>
            <person name="Sanchez-Garcia M."/>
            <person name="Morin E."/>
            <person name="Andreopoulos B."/>
            <person name="Barry K.W."/>
            <person name="Bonito G."/>
            <person name="Buee M."/>
            <person name="Carver A."/>
            <person name="Chen C."/>
            <person name="Cichocki N."/>
            <person name="Clum A."/>
            <person name="Culley D."/>
            <person name="Crous P.W."/>
            <person name="Fauchery L."/>
            <person name="Girlanda M."/>
            <person name="Hayes R.D."/>
            <person name="Keri Z."/>
            <person name="LaButti K."/>
            <person name="Lipzen A."/>
            <person name="Lombard V."/>
            <person name="Magnuson J."/>
            <person name="Maillard F."/>
            <person name="Murat C."/>
            <person name="Nolan M."/>
            <person name="Ohm R.A."/>
            <person name="Pangilinan J."/>
            <person name="Pereira M.F."/>
            <person name="Perotto S."/>
            <person name="Peter M."/>
            <person name="Pfister S."/>
            <person name="Riley R."/>
            <person name="Sitrit Y."/>
            <person name="Stielow J.B."/>
            <person name="Szollosi G."/>
            <person name="Zifcakova L."/>
            <person name="Stursova M."/>
            <person name="Spatafora J.W."/>
            <person name="Tedersoo L."/>
            <person name="Vaario L.M."/>
            <person name="Yamada A."/>
            <person name="Yan M."/>
            <person name="Wang P."/>
            <person name="Xu J."/>
            <person name="Bruns T."/>
            <person name="Baldrian P."/>
            <person name="Vilgalys R."/>
            <person name="Dunand C."/>
            <person name="Henrissat B."/>
            <person name="Grigoriev I.V."/>
            <person name="Hibbett D."/>
            <person name="Nagy L.G."/>
            <person name="Martin F.M."/>
        </authorList>
    </citation>
    <scope>NUCLEOTIDE SEQUENCE</scope>
    <source>
        <strain evidence="7">BED1</strain>
    </source>
</reference>
<dbReference type="Proteomes" id="UP001194468">
    <property type="component" value="Unassembled WGS sequence"/>
</dbReference>
<feature type="domain" description="Protein kinase" evidence="6">
    <location>
        <begin position="226"/>
        <end position="478"/>
    </location>
</feature>
<dbReference type="InterPro" id="IPR017441">
    <property type="entry name" value="Protein_kinase_ATP_BS"/>
</dbReference>
<dbReference type="SUPFAM" id="SSF56112">
    <property type="entry name" value="Protein kinase-like (PK-like)"/>
    <property type="match status" value="1"/>
</dbReference>
<keyword evidence="3 4" id="KW-0067">ATP-binding</keyword>
<feature type="compositionally biased region" description="Basic and acidic residues" evidence="5">
    <location>
        <begin position="570"/>
        <end position="581"/>
    </location>
</feature>
<dbReference type="PROSITE" id="PS50011">
    <property type="entry name" value="PROTEIN_KINASE_DOM"/>
    <property type="match status" value="1"/>
</dbReference>
<feature type="region of interest" description="Disordered" evidence="5">
    <location>
        <begin position="500"/>
        <end position="530"/>
    </location>
</feature>
<gene>
    <name evidence="7" type="ORF">L210DRAFT_3545023</name>
</gene>
<evidence type="ECO:0000256" key="2">
    <source>
        <dbReference type="ARBA" id="ARBA00022741"/>
    </source>
</evidence>
<evidence type="ECO:0000259" key="6">
    <source>
        <dbReference type="PROSITE" id="PS50011"/>
    </source>
</evidence>
<evidence type="ECO:0000256" key="5">
    <source>
        <dbReference type="SAM" id="MobiDB-lite"/>
    </source>
</evidence>
<dbReference type="EMBL" id="WHUW01000017">
    <property type="protein sequence ID" value="KAF8437941.1"/>
    <property type="molecule type" value="Genomic_DNA"/>
</dbReference>
<dbReference type="PROSITE" id="PS00108">
    <property type="entry name" value="PROTEIN_KINASE_ST"/>
    <property type="match status" value="1"/>
</dbReference>
<evidence type="ECO:0000313" key="8">
    <source>
        <dbReference type="Proteomes" id="UP001194468"/>
    </source>
</evidence>
<feature type="binding site" evidence="4">
    <location>
        <position position="253"/>
    </location>
    <ligand>
        <name>ATP</name>
        <dbReference type="ChEBI" id="CHEBI:30616"/>
    </ligand>
</feature>
<keyword evidence="8" id="KW-1185">Reference proteome</keyword>
<dbReference type="SMART" id="SM00220">
    <property type="entry name" value="S_TKc"/>
    <property type="match status" value="1"/>
</dbReference>
<dbReference type="GO" id="GO:0005524">
    <property type="term" value="F:ATP binding"/>
    <property type="evidence" value="ECO:0007669"/>
    <property type="project" value="UniProtKB-UniRule"/>
</dbReference>
<dbReference type="InterPro" id="IPR051681">
    <property type="entry name" value="Ser/Thr_Kinases-Pseudokinases"/>
</dbReference>
<dbReference type="Gene3D" id="1.10.510.10">
    <property type="entry name" value="Transferase(Phosphotransferase) domain 1"/>
    <property type="match status" value="1"/>
</dbReference>
<dbReference type="InterPro" id="IPR008271">
    <property type="entry name" value="Ser/Thr_kinase_AS"/>
</dbReference>